<dbReference type="AlphaFoldDB" id="A0AAP9DDH1"/>
<dbReference type="RefSeq" id="WP_142489730.1">
    <property type="nucleotide sequence ID" value="NZ_CP035382.1"/>
</dbReference>
<reference evidence="1 2" key="1">
    <citation type="submission" date="2019-01" db="EMBL/GenBank/DDBJ databases">
        <title>Florfenicol resistance in Enterobacteriaceae and whole-genome sequence analysis of florfenicol-resistant Leclercia adecarboxylata strain R25.</title>
        <authorList>
            <person name="Bao Q."/>
            <person name="Ying Y."/>
        </authorList>
    </citation>
    <scope>NUCLEOTIDE SEQUENCE [LARGE SCALE GENOMIC DNA]</scope>
    <source>
        <strain evidence="1 2">R25</strain>
    </source>
</reference>
<protein>
    <recommendedName>
        <fullName evidence="3">Ead/Ea22-like family protein</fullName>
    </recommendedName>
</protein>
<evidence type="ECO:0008006" key="3">
    <source>
        <dbReference type="Google" id="ProtNLM"/>
    </source>
</evidence>
<dbReference type="EMBL" id="CP035382">
    <property type="protein sequence ID" value="QDK20869.1"/>
    <property type="molecule type" value="Genomic_DNA"/>
</dbReference>
<name>A0AAP9DDH1_9ENTR</name>
<accession>A0AAP9DDH1</accession>
<gene>
    <name evidence="1" type="ORF">ES815_22160</name>
</gene>
<evidence type="ECO:0000313" key="2">
    <source>
        <dbReference type="Proteomes" id="UP000317812"/>
    </source>
</evidence>
<sequence length="188" mass="20217">MSDSLNNKELVAVGHQFAKAMSADTPIIDMAKIVSRLAERLDCTTAALREMTKQRDASEQAERVWETAMMQACGEDGPKSVADKFAALEAKCAALAAENAALKSAIQTHSESIHFFDLCGKDDPCSTDDVCMALSETPDTDAYLTEVRAQVWIEAKALAKSAIASDSVDHIDFLFDGKAAQLRQGGAE</sequence>
<organism evidence="1 2">
    <name type="scientific">Leclercia adecarboxylata</name>
    <dbReference type="NCBI Taxonomy" id="83655"/>
    <lineage>
        <taxon>Bacteria</taxon>
        <taxon>Pseudomonadati</taxon>
        <taxon>Pseudomonadota</taxon>
        <taxon>Gammaproteobacteria</taxon>
        <taxon>Enterobacterales</taxon>
        <taxon>Enterobacteriaceae</taxon>
        <taxon>Leclercia</taxon>
    </lineage>
</organism>
<evidence type="ECO:0000313" key="1">
    <source>
        <dbReference type="EMBL" id="QDK20869.1"/>
    </source>
</evidence>
<dbReference type="Proteomes" id="UP000317812">
    <property type="component" value="Chromosome"/>
</dbReference>
<proteinExistence type="predicted"/>